<evidence type="ECO:0000313" key="1">
    <source>
        <dbReference type="EMBL" id="BAU49809.1"/>
    </source>
</evidence>
<evidence type="ECO:0000313" key="2">
    <source>
        <dbReference type="Proteomes" id="UP000218899"/>
    </source>
</evidence>
<organism evidence="1 2">
    <name type="scientific">Sulfurifustis variabilis</name>
    <dbReference type="NCBI Taxonomy" id="1675686"/>
    <lineage>
        <taxon>Bacteria</taxon>
        <taxon>Pseudomonadati</taxon>
        <taxon>Pseudomonadota</taxon>
        <taxon>Gammaproteobacteria</taxon>
        <taxon>Acidiferrobacterales</taxon>
        <taxon>Acidiferrobacteraceae</taxon>
        <taxon>Sulfurifustis</taxon>
    </lineage>
</organism>
<dbReference type="OrthoDB" id="6173967at2"/>
<protein>
    <recommendedName>
        <fullName evidence="3">DUF4426 domain-containing protein</fullName>
    </recommendedName>
</protein>
<name>A0A1B4V8G1_9GAMM</name>
<keyword evidence="2" id="KW-1185">Reference proteome</keyword>
<gene>
    <name evidence="1" type="ORF">SVA_3261</name>
</gene>
<dbReference type="Gene3D" id="2.60.40.2480">
    <property type="entry name" value="Periplasmic metal-binding protein Tp34-type"/>
    <property type="match status" value="1"/>
</dbReference>
<proteinExistence type="predicted"/>
<sequence length="149" mass="16238">MRARHAIFPGLLILALLAPVHGAVGGHRQIVDGVAIYFGVVPAELVRGHPREHPESEMHGGIAAGESHLMVALFDEKTGERIVRAKVAATITGSDRKIEKRLEPMVVAGAATYGNYVYLAGQGPYRIDLEVRLPGRARPVRARFEWARS</sequence>
<dbReference type="AlphaFoldDB" id="A0A1B4V8G1"/>
<dbReference type="RefSeq" id="WP_096462166.1">
    <property type="nucleotide sequence ID" value="NZ_AP014936.1"/>
</dbReference>
<dbReference type="EMBL" id="AP014936">
    <property type="protein sequence ID" value="BAU49809.1"/>
    <property type="molecule type" value="Genomic_DNA"/>
</dbReference>
<reference evidence="1 2" key="1">
    <citation type="submission" date="2015-08" db="EMBL/GenBank/DDBJ databases">
        <title>Complete genome sequence of Sulfurifustis variabilis.</title>
        <authorList>
            <person name="Miura A."/>
            <person name="Kojima H."/>
            <person name="Fukui M."/>
        </authorList>
    </citation>
    <scope>NUCLEOTIDE SEQUENCE [LARGE SCALE GENOMIC DNA]</scope>
    <source>
        <strain evidence="2">skN76</strain>
    </source>
</reference>
<dbReference type="InterPro" id="IPR038482">
    <property type="entry name" value="Tp34-type_sf"/>
</dbReference>
<accession>A0A1B4V8G1</accession>
<dbReference type="KEGG" id="sva:SVA_3261"/>
<evidence type="ECO:0008006" key="3">
    <source>
        <dbReference type="Google" id="ProtNLM"/>
    </source>
</evidence>
<dbReference type="Proteomes" id="UP000218899">
    <property type="component" value="Chromosome"/>
</dbReference>